<keyword evidence="7" id="KW-0663">Pyridoxal phosphate</keyword>
<dbReference type="InterPro" id="IPR035090">
    <property type="entry name" value="Pyridoxal_P_attach_site"/>
</dbReference>
<dbReference type="PROSITE" id="PS00102">
    <property type="entry name" value="PHOSPHORYLASE"/>
    <property type="match status" value="1"/>
</dbReference>
<sequence length="494" mass="55041">MESKKIAFICTEYGIEDTLPIYAGGLGVLAGDFVIEAGKMGLDFTAVGLFYNGTSPNPQTAGFTLYPLTLDIFGTTVNVWRKIYGSAKLFLLDAGEATRVLYGPDQVAMFKQQIILGFGAVKLLKTMNSIPDIWHLNEGHTALTVLALACEEKTAYPNSMLIDIIDLIKPKIVATKHTILSAAGLHLPWEEMSQYLEPIIKEYGITLDEFMPLATHKNNPAYFSTTQLLLSSAIRMNAVSMIHADYERGVHTNSKLFPITNGVSPDRWEAKGKTKEENKAILFDYLDKNFGLTLNPNVLTIIWARRLAMYKRPHLLFEDLGRLSKMVNETSHPVQIIVAGKANSADPEGQGVAGKIMEDSNLPDLKNKVVFVPEYNLALSKMLVAAADVWLNTPLTGQEACGTSGMKAGLNGSLMLSTADGWMAEPNWDNIGWILTEHGIVENLYNFIETLIAPLYYDNKTEWQNRMQKTREIVAKNYLSSRMVTDYYKKLYFP</sequence>
<comment type="cofactor">
    <cofactor evidence="3">
        <name>pyridoxal 5'-phosphate</name>
        <dbReference type="ChEBI" id="CHEBI:597326"/>
    </cofactor>
</comment>
<evidence type="ECO:0000256" key="2">
    <source>
        <dbReference type="ARBA" id="ARBA00001478"/>
    </source>
</evidence>
<evidence type="ECO:0000256" key="1">
    <source>
        <dbReference type="ARBA" id="ARBA00001275"/>
    </source>
</evidence>
<evidence type="ECO:0000256" key="6">
    <source>
        <dbReference type="ARBA" id="ARBA00022679"/>
    </source>
</evidence>
<gene>
    <name evidence="11" type="ORF">A2872_02220</name>
</gene>
<dbReference type="PANTHER" id="PTHR42655:SF1">
    <property type="entry name" value="GLYCOGEN PHOSPHORYLASE"/>
    <property type="match status" value="1"/>
</dbReference>
<evidence type="ECO:0000256" key="8">
    <source>
        <dbReference type="ARBA" id="ARBA00023277"/>
    </source>
</evidence>
<evidence type="ECO:0000313" key="11">
    <source>
        <dbReference type="EMBL" id="OGG07756.1"/>
    </source>
</evidence>
<dbReference type="Pfam" id="PF00343">
    <property type="entry name" value="Phosphorylase"/>
    <property type="match status" value="1"/>
</dbReference>
<name>A0A1F5Z5P2_9BACT</name>
<feature type="domain" description="Starch synthase catalytic" evidence="10">
    <location>
        <begin position="5"/>
        <end position="152"/>
    </location>
</feature>
<keyword evidence="8" id="KW-0119">Carbohydrate metabolism</keyword>
<protein>
    <recommendedName>
        <fullName evidence="10">Starch synthase catalytic domain-containing protein</fullName>
    </recommendedName>
</protein>
<evidence type="ECO:0000256" key="9">
    <source>
        <dbReference type="ARBA" id="ARBA00025174"/>
    </source>
</evidence>
<dbReference type="STRING" id="1798377.A2872_02220"/>
<dbReference type="InterPro" id="IPR000811">
    <property type="entry name" value="Glyco_trans_35"/>
</dbReference>
<dbReference type="GO" id="GO:0030170">
    <property type="term" value="F:pyridoxal phosphate binding"/>
    <property type="evidence" value="ECO:0007669"/>
    <property type="project" value="InterPro"/>
</dbReference>
<keyword evidence="5" id="KW-0328">Glycosyltransferase</keyword>
<organism evidence="11 12">
    <name type="scientific">Candidatus Gottesmanbacteria bacterium RIFCSPHIGHO2_01_FULL_42_12</name>
    <dbReference type="NCBI Taxonomy" id="1798377"/>
    <lineage>
        <taxon>Bacteria</taxon>
        <taxon>Candidatus Gottesmaniibacteriota</taxon>
    </lineage>
</organism>
<comment type="similarity">
    <text evidence="4">Belongs to the glycogen phosphorylase family.</text>
</comment>
<dbReference type="GO" id="GO:0008184">
    <property type="term" value="F:glycogen phosphorylase activity"/>
    <property type="evidence" value="ECO:0007669"/>
    <property type="project" value="InterPro"/>
</dbReference>
<evidence type="ECO:0000313" key="12">
    <source>
        <dbReference type="Proteomes" id="UP000178681"/>
    </source>
</evidence>
<evidence type="ECO:0000259" key="10">
    <source>
        <dbReference type="Pfam" id="PF08323"/>
    </source>
</evidence>
<keyword evidence="6" id="KW-0808">Transferase</keyword>
<accession>A0A1F5Z5P2</accession>
<evidence type="ECO:0000256" key="7">
    <source>
        <dbReference type="ARBA" id="ARBA00022898"/>
    </source>
</evidence>
<dbReference type="GO" id="GO:0005975">
    <property type="term" value="P:carbohydrate metabolic process"/>
    <property type="evidence" value="ECO:0007669"/>
    <property type="project" value="InterPro"/>
</dbReference>
<dbReference type="Gene3D" id="3.40.50.2000">
    <property type="entry name" value="Glycogen Phosphorylase B"/>
    <property type="match status" value="2"/>
</dbReference>
<evidence type="ECO:0000256" key="3">
    <source>
        <dbReference type="ARBA" id="ARBA00001933"/>
    </source>
</evidence>
<comment type="caution">
    <text evidence="11">The sequence shown here is derived from an EMBL/GenBank/DDBJ whole genome shotgun (WGS) entry which is preliminary data.</text>
</comment>
<dbReference type="Pfam" id="PF08323">
    <property type="entry name" value="Glyco_transf_5"/>
    <property type="match status" value="1"/>
</dbReference>
<evidence type="ECO:0000256" key="4">
    <source>
        <dbReference type="ARBA" id="ARBA00006047"/>
    </source>
</evidence>
<dbReference type="InterPro" id="IPR013534">
    <property type="entry name" value="Starch_synth_cat_dom"/>
</dbReference>
<dbReference type="NCBIfam" id="TIGR02094">
    <property type="entry name" value="more_P_ylases"/>
    <property type="match status" value="1"/>
</dbReference>
<dbReference type="InterPro" id="IPR011834">
    <property type="entry name" value="Agluc_phsphrylas"/>
</dbReference>
<dbReference type="Proteomes" id="UP000178681">
    <property type="component" value="Unassembled WGS sequence"/>
</dbReference>
<comment type="catalytic activity">
    <reaction evidence="2">
        <text>[(1-&gt;4)-alpha-D-glucosyl](n) + ADP-alpha-D-glucose = [(1-&gt;4)-alpha-D-glucosyl](n+1) + ADP + H(+)</text>
        <dbReference type="Rhea" id="RHEA:18189"/>
        <dbReference type="Rhea" id="RHEA-COMP:9584"/>
        <dbReference type="Rhea" id="RHEA-COMP:9587"/>
        <dbReference type="ChEBI" id="CHEBI:15378"/>
        <dbReference type="ChEBI" id="CHEBI:15444"/>
        <dbReference type="ChEBI" id="CHEBI:57498"/>
        <dbReference type="ChEBI" id="CHEBI:456216"/>
        <dbReference type="EC" id="2.4.1.21"/>
    </reaction>
</comment>
<dbReference type="EMBL" id="MFJG01000002">
    <property type="protein sequence ID" value="OGG07756.1"/>
    <property type="molecule type" value="Genomic_DNA"/>
</dbReference>
<dbReference type="AlphaFoldDB" id="A0A1F5Z5P2"/>
<dbReference type="GO" id="GO:0009011">
    <property type="term" value="F:alpha-1,4-glucan glucosyltransferase (ADP-glucose donor) activity"/>
    <property type="evidence" value="ECO:0007669"/>
    <property type="project" value="UniProtKB-EC"/>
</dbReference>
<comment type="catalytic activity">
    <reaction evidence="1">
        <text>[(1-&gt;4)-alpha-D-glucosyl](n) + phosphate = [(1-&gt;4)-alpha-D-glucosyl](n-1) + alpha-D-glucose 1-phosphate</text>
        <dbReference type="Rhea" id="RHEA:41732"/>
        <dbReference type="Rhea" id="RHEA-COMP:9584"/>
        <dbReference type="Rhea" id="RHEA-COMP:9586"/>
        <dbReference type="ChEBI" id="CHEBI:15444"/>
        <dbReference type="ChEBI" id="CHEBI:43474"/>
        <dbReference type="ChEBI" id="CHEBI:58601"/>
        <dbReference type="EC" id="2.4.1.1"/>
    </reaction>
</comment>
<proteinExistence type="inferred from homology"/>
<dbReference type="InterPro" id="IPR052182">
    <property type="entry name" value="Glycogen/Maltodextrin_Phosph"/>
</dbReference>
<evidence type="ECO:0000256" key="5">
    <source>
        <dbReference type="ARBA" id="ARBA00022676"/>
    </source>
</evidence>
<comment type="function">
    <text evidence="9">Phosphorylase is an important allosteric enzyme in carbohydrate metabolism. Enzymes from different sources differ in their regulatory mechanisms and in their natural substrates. However, all known phosphorylases share catalytic and structural properties.</text>
</comment>
<reference evidence="11 12" key="1">
    <citation type="journal article" date="2016" name="Nat. Commun.">
        <title>Thousands of microbial genomes shed light on interconnected biogeochemical processes in an aquifer system.</title>
        <authorList>
            <person name="Anantharaman K."/>
            <person name="Brown C.T."/>
            <person name="Hug L.A."/>
            <person name="Sharon I."/>
            <person name="Castelle C.J."/>
            <person name="Probst A.J."/>
            <person name="Thomas B.C."/>
            <person name="Singh A."/>
            <person name="Wilkins M.J."/>
            <person name="Karaoz U."/>
            <person name="Brodie E.L."/>
            <person name="Williams K.H."/>
            <person name="Hubbard S.S."/>
            <person name="Banfield J.F."/>
        </authorList>
    </citation>
    <scope>NUCLEOTIDE SEQUENCE [LARGE SCALE GENOMIC DNA]</scope>
</reference>
<dbReference type="SUPFAM" id="SSF53756">
    <property type="entry name" value="UDP-Glycosyltransferase/glycogen phosphorylase"/>
    <property type="match status" value="1"/>
</dbReference>
<dbReference type="PANTHER" id="PTHR42655">
    <property type="entry name" value="GLYCOGEN PHOSPHORYLASE"/>
    <property type="match status" value="1"/>
</dbReference>